<organism evidence="4 5">
    <name type="scientific">Paenibacillus favisporus</name>
    <dbReference type="NCBI Taxonomy" id="221028"/>
    <lineage>
        <taxon>Bacteria</taxon>
        <taxon>Bacillati</taxon>
        <taxon>Bacillota</taxon>
        <taxon>Bacilli</taxon>
        <taxon>Bacillales</taxon>
        <taxon>Paenibacillaceae</taxon>
        <taxon>Paenibacillus</taxon>
    </lineage>
</organism>
<keyword evidence="5" id="KW-1185">Reference proteome</keyword>
<keyword evidence="4" id="KW-0966">Cell projection</keyword>
<keyword evidence="4" id="KW-0282">Flagellum</keyword>
<dbReference type="Proteomes" id="UP001549098">
    <property type="component" value="Unassembled WGS sequence"/>
</dbReference>
<evidence type="ECO:0000313" key="5">
    <source>
        <dbReference type="Proteomes" id="UP001549098"/>
    </source>
</evidence>
<name>A0ABV2F8L2_9BACL</name>
<feature type="region of interest" description="Disordered" evidence="3">
    <location>
        <begin position="144"/>
        <end position="165"/>
    </location>
</feature>
<sequence length="165" mass="19056">MSIQPLLDTLERLVETHHTMLQLGKDKKNVVIKNDIDGLIKLLNQESRIMKQIEVLEKERQEACQLFLRERGIKSLLHLNLTEISRLVFDPEDKVELRKVQLELSDVLSELKQTNELNQQLIEQALAYIDYSLDLFRTPSEEFTYQHPSGNSGGSNRPGIFDARA</sequence>
<gene>
    <name evidence="4" type="ORF">ABID47_004745</name>
</gene>
<evidence type="ECO:0000313" key="4">
    <source>
        <dbReference type="EMBL" id="MET3548117.1"/>
    </source>
</evidence>
<accession>A0ABV2F8L2</accession>
<protein>
    <submittedName>
        <fullName evidence="4">Flagellar biosynthesis/type III secretory pathway chaperone</fullName>
    </submittedName>
</protein>
<dbReference type="EMBL" id="JBEPLV010000005">
    <property type="protein sequence ID" value="MET3548117.1"/>
    <property type="molecule type" value="Genomic_DNA"/>
</dbReference>
<dbReference type="InterPro" id="IPR007809">
    <property type="entry name" value="FlgN-like"/>
</dbReference>
<keyword evidence="1" id="KW-1005">Bacterial flagellum biogenesis</keyword>
<keyword evidence="4" id="KW-0969">Cilium</keyword>
<dbReference type="SUPFAM" id="SSF140566">
    <property type="entry name" value="FlgN-like"/>
    <property type="match status" value="1"/>
</dbReference>
<dbReference type="Pfam" id="PF05130">
    <property type="entry name" value="FlgN"/>
    <property type="match status" value="1"/>
</dbReference>
<evidence type="ECO:0000256" key="1">
    <source>
        <dbReference type="ARBA" id="ARBA00022795"/>
    </source>
</evidence>
<feature type="coiled-coil region" evidence="2">
    <location>
        <begin position="97"/>
        <end position="124"/>
    </location>
</feature>
<reference evidence="4 5" key="1">
    <citation type="submission" date="2024-06" db="EMBL/GenBank/DDBJ databases">
        <title>Genomic Encyclopedia of Type Strains, Phase IV (KMG-IV): sequencing the most valuable type-strain genomes for metagenomic binning, comparative biology and taxonomic classification.</title>
        <authorList>
            <person name="Goeker M."/>
        </authorList>
    </citation>
    <scope>NUCLEOTIDE SEQUENCE [LARGE SCALE GENOMIC DNA]</scope>
    <source>
        <strain evidence="4 5">DSM 17253</strain>
    </source>
</reference>
<dbReference type="InterPro" id="IPR036679">
    <property type="entry name" value="FlgN-like_sf"/>
</dbReference>
<proteinExistence type="predicted"/>
<evidence type="ECO:0000256" key="2">
    <source>
        <dbReference type="SAM" id="Coils"/>
    </source>
</evidence>
<evidence type="ECO:0000256" key="3">
    <source>
        <dbReference type="SAM" id="MobiDB-lite"/>
    </source>
</evidence>
<comment type="caution">
    <text evidence="4">The sequence shown here is derived from an EMBL/GenBank/DDBJ whole genome shotgun (WGS) entry which is preliminary data.</text>
</comment>
<dbReference type="RefSeq" id="WP_354500304.1">
    <property type="nucleotide sequence ID" value="NZ_JBEPLV010000005.1"/>
</dbReference>
<keyword evidence="2" id="KW-0175">Coiled coil</keyword>
<dbReference type="Gene3D" id="1.20.58.300">
    <property type="entry name" value="FlgN-like"/>
    <property type="match status" value="1"/>
</dbReference>